<keyword evidence="1" id="KW-0539">Nucleus</keyword>
<evidence type="ECO:0000313" key="3">
    <source>
        <dbReference type="EMBL" id="CAI0654241.1"/>
    </source>
</evidence>
<evidence type="ECO:0000256" key="1">
    <source>
        <dbReference type="ARBA" id="ARBA00023242"/>
    </source>
</evidence>
<reference evidence="3" key="1">
    <citation type="submission" date="2022-08" db="EMBL/GenBank/DDBJ databases">
        <authorList>
            <person name="Giroux E."/>
            <person name="Giroux E."/>
        </authorList>
    </citation>
    <scope>NUCLEOTIDE SEQUENCE</scope>
    <source>
        <strain evidence="3">H1091258</strain>
    </source>
</reference>
<dbReference type="InterPro" id="IPR050797">
    <property type="entry name" value="Carb_Metab_Trans_Reg"/>
</dbReference>
<protein>
    <recommendedName>
        <fullName evidence="5">Transcription factor domain-containing protein</fullName>
    </recommendedName>
</protein>
<feature type="compositionally biased region" description="Basic and acidic residues" evidence="2">
    <location>
        <begin position="1"/>
        <end position="13"/>
    </location>
</feature>
<evidence type="ECO:0008006" key="5">
    <source>
        <dbReference type="Google" id="ProtNLM"/>
    </source>
</evidence>
<feature type="region of interest" description="Disordered" evidence="2">
    <location>
        <begin position="125"/>
        <end position="144"/>
    </location>
</feature>
<proteinExistence type="predicted"/>
<sequence>MQFRRDRDPEGRDTGPASDPHYGSSASGIRSANGHVAPSCSTCSTYTLHQDIVRTDETFQPPPQLLVHAIIQSLDTYLMHKYPIAPIIDRARMEEYIRNFAQYPGCYGVVMSCCATVSLDRAVSSASAGSPKSSPQRSHRRLSDPSVDVLISEALRSRRFCHLAEDQSLAQIQTSLMRHCAHSGLRNDSAVWFYLREAIPMLQALRYYKEATYEETTALSIANDARHAFWVLFVTERVFAIQRCKTLALQSTTNLPYVDPLLADAEILRGFLDLVSLFRPFDAGFVEAWNSYSKRPTAEPEEPADHEQPA</sequence>
<dbReference type="AlphaFoldDB" id="A0A9W4WRA0"/>
<name>A0A9W4WRA0_9PEZI</name>
<dbReference type="CDD" id="cd12148">
    <property type="entry name" value="fungal_TF_MHR"/>
    <property type="match status" value="1"/>
</dbReference>
<organism evidence="3 4">
    <name type="scientific">Colletotrichum noveboracense</name>
    <dbReference type="NCBI Taxonomy" id="2664923"/>
    <lineage>
        <taxon>Eukaryota</taxon>
        <taxon>Fungi</taxon>
        <taxon>Dikarya</taxon>
        <taxon>Ascomycota</taxon>
        <taxon>Pezizomycotina</taxon>
        <taxon>Sordariomycetes</taxon>
        <taxon>Hypocreomycetidae</taxon>
        <taxon>Glomerellales</taxon>
        <taxon>Glomerellaceae</taxon>
        <taxon>Colletotrichum</taxon>
        <taxon>Colletotrichum gloeosporioides species complex</taxon>
    </lineage>
</organism>
<dbReference type="Proteomes" id="UP001152533">
    <property type="component" value="Unassembled WGS sequence"/>
</dbReference>
<dbReference type="PANTHER" id="PTHR31668">
    <property type="entry name" value="GLUCOSE TRANSPORT TRANSCRIPTION REGULATOR RGT1-RELATED-RELATED"/>
    <property type="match status" value="1"/>
</dbReference>
<accession>A0A9W4WRA0</accession>
<comment type="caution">
    <text evidence="3">The sequence shown here is derived from an EMBL/GenBank/DDBJ whole genome shotgun (WGS) entry which is preliminary data.</text>
</comment>
<evidence type="ECO:0000313" key="4">
    <source>
        <dbReference type="Proteomes" id="UP001152533"/>
    </source>
</evidence>
<keyword evidence="4" id="KW-1185">Reference proteome</keyword>
<evidence type="ECO:0000256" key="2">
    <source>
        <dbReference type="SAM" id="MobiDB-lite"/>
    </source>
</evidence>
<gene>
    <name evidence="3" type="ORF">CGXH109_LOCUS136068</name>
</gene>
<feature type="compositionally biased region" description="Low complexity" evidence="2">
    <location>
        <begin position="125"/>
        <end position="135"/>
    </location>
</feature>
<dbReference type="PANTHER" id="PTHR31668:SF20">
    <property type="entry name" value="ZN(II)2CYS6 TRANSCRIPTION FACTOR (EUROFUNG)"/>
    <property type="match status" value="1"/>
</dbReference>
<feature type="region of interest" description="Disordered" evidence="2">
    <location>
        <begin position="1"/>
        <end position="28"/>
    </location>
</feature>
<dbReference type="EMBL" id="CAMGZC010002033">
    <property type="protein sequence ID" value="CAI0654241.1"/>
    <property type="molecule type" value="Genomic_DNA"/>
</dbReference>